<name>A0A0B4D7R3_9FLAO</name>
<accession>A0A0B4D7R3</accession>
<reference evidence="2 3" key="1">
    <citation type="submission" date="2014-12" db="EMBL/GenBank/DDBJ databases">
        <title>Genome sequencing of Chryseobacterium taiwanense TPW19.</title>
        <authorList>
            <person name="Tan P.W."/>
            <person name="Chan K.-G."/>
        </authorList>
    </citation>
    <scope>NUCLEOTIDE SEQUENCE [LARGE SCALE GENOMIC DNA]</scope>
    <source>
        <strain evidence="2 3">TPW19</strain>
    </source>
</reference>
<feature type="compositionally biased region" description="Polar residues" evidence="1">
    <location>
        <begin position="57"/>
        <end position="69"/>
    </location>
</feature>
<comment type="caution">
    <text evidence="2">The sequence shown here is derived from an EMBL/GenBank/DDBJ whole genome shotgun (WGS) entry which is preliminary data.</text>
</comment>
<sequence length="102" mass="11426">MINFDIIIFEKKNKEFYFAVIIKNFINMKKQIEKKLSLKKIQITKLNMIRGGEGNDDTMTVKDTTTSKNCPPKPADTAIPPVVILGGDDNVSKGINKGLNKL</sequence>
<evidence type="ECO:0000313" key="2">
    <source>
        <dbReference type="EMBL" id="KIC64802.1"/>
    </source>
</evidence>
<dbReference type="Proteomes" id="UP000031167">
    <property type="component" value="Unassembled WGS sequence"/>
</dbReference>
<dbReference type="AlphaFoldDB" id="A0A0B4D7R3"/>
<gene>
    <name evidence="2" type="ORF">RM51_02510</name>
</gene>
<feature type="region of interest" description="Disordered" evidence="1">
    <location>
        <begin position="54"/>
        <end position="77"/>
    </location>
</feature>
<keyword evidence="3" id="KW-1185">Reference proteome</keyword>
<dbReference type="STRING" id="363331.RM51_02510"/>
<organism evidence="2 3">
    <name type="scientific">Chryseobacterium taiwanense</name>
    <dbReference type="NCBI Taxonomy" id="363331"/>
    <lineage>
        <taxon>Bacteria</taxon>
        <taxon>Pseudomonadati</taxon>
        <taxon>Bacteroidota</taxon>
        <taxon>Flavobacteriia</taxon>
        <taxon>Flavobacteriales</taxon>
        <taxon>Weeksellaceae</taxon>
        <taxon>Chryseobacterium group</taxon>
        <taxon>Chryseobacterium</taxon>
    </lineage>
</organism>
<evidence type="ECO:0000313" key="3">
    <source>
        <dbReference type="Proteomes" id="UP000031167"/>
    </source>
</evidence>
<protein>
    <submittedName>
        <fullName evidence="2">Uncharacterized protein</fullName>
    </submittedName>
</protein>
<proteinExistence type="predicted"/>
<evidence type="ECO:0000256" key="1">
    <source>
        <dbReference type="SAM" id="MobiDB-lite"/>
    </source>
</evidence>
<dbReference type="EMBL" id="JWTA01000002">
    <property type="protein sequence ID" value="KIC64802.1"/>
    <property type="molecule type" value="Genomic_DNA"/>
</dbReference>